<keyword evidence="2" id="KW-1185">Reference proteome</keyword>
<dbReference type="EMBL" id="FNVE01000001">
    <property type="protein sequence ID" value="SEF72228.1"/>
    <property type="molecule type" value="Genomic_DNA"/>
</dbReference>
<name>A0AAQ1JP09_9GAMM</name>
<reference evidence="1 2" key="1">
    <citation type="submission" date="2016-10" db="EMBL/GenBank/DDBJ databases">
        <authorList>
            <person name="Varghese N."/>
            <person name="Submissions S."/>
        </authorList>
    </citation>
    <scope>NUCLEOTIDE SEQUENCE [LARGE SCALE GENOMIC DNA]</scope>
    <source>
        <strain evidence="1 2">CECT 8317</strain>
    </source>
</reference>
<evidence type="ECO:0000313" key="1">
    <source>
        <dbReference type="EMBL" id="SEF72228.1"/>
    </source>
</evidence>
<organism evidence="1 2">
    <name type="scientific">Halopseudomonas aestusnigri</name>
    <dbReference type="NCBI Taxonomy" id="857252"/>
    <lineage>
        <taxon>Bacteria</taxon>
        <taxon>Pseudomonadati</taxon>
        <taxon>Pseudomonadota</taxon>
        <taxon>Gammaproteobacteria</taxon>
        <taxon>Pseudomonadales</taxon>
        <taxon>Pseudomonadaceae</taxon>
        <taxon>Halopseudomonas</taxon>
    </lineage>
</organism>
<dbReference type="AlphaFoldDB" id="A0AAQ1JP09"/>
<gene>
    <name evidence="1" type="ORF">SAMN05216586_101772</name>
</gene>
<comment type="caution">
    <text evidence="1">The sequence shown here is derived from an EMBL/GenBank/DDBJ whole genome shotgun (WGS) entry which is preliminary data.</text>
</comment>
<evidence type="ECO:0000313" key="2">
    <source>
        <dbReference type="Proteomes" id="UP000243518"/>
    </source>
</evidence>
<accession>A0AAQ1JP09</accession>
<protein>
    <submittedName>
        <fullName evidence="1">Uncharacterized protein</fullName>
    </submittedName>
</protein>
<sequence>MADIANKDMSDLASAPVFGDKEFEMMDKQAELMLISVQASPIVACEQLASVLESGTSESFKEETLKSYSQYKERRSEYCARIPMPEGCE</sequence>
<proteinExistence type="predicted"/>
<dbReference type="Proteomes" id="UP000243518">
    <property type="component" value="Unassembled WGS sequence"/>
</dbReference>